<name>A0A448X6P4_9PLAT</name>
<sequence length="285" mass="30664">MMSDRHPSLASVSSRGVMGTSVNLNMTNSLSNNGNLQSMSSEMTLTGDSSIIPPPKDFGTMGPRNRPGTPTTNRLHPRQIPMISSSPMHSIVRQHSTHFDSQKEPSNFHIDTYHPQPQPPPPRISSVGLSFDPCTERVTSVGHGSASVRLPRPIYRGSDSESESDDGGKLRGRQRRRVQADREAPTTISTHCQSRLAECESGGLLKRYKATGRSLSGDEAFIEAGLGTGTARKQINGPGPIPSSLRTDFPVSVSMTQHLEPSGVEIMNAPLSLPKSSCLEQATGV</sequence>
<evidence type="ECO:0000313" key="2">
    <source>
        <dbReference type="EMBL" id="VEL29435.1"/>
    </source>
</evidence>
<organism evidence="2 3">
    <name type="scientific">Protopolystoma xenopodis</name>
    <dbReference type="NCBI Taxonomy" id="117903"/>
    <lineage>
        <taxon>Eukaryota</taxon>
        <taxon>Metazoa</taxon>
        <taxon>Spiralia</taxon>
        <taxon>Lophotrochozoa</taxon>
        <taxon>Platyhelminthes</taxon>
        <taxon>Monogenea</taxon>
        <taxon>Polyopisthocotylea</taxon>
        <taxon>Polystomatidea</taxon>
        <taxon>Polystomatidae</taxon>
        <taxon>Protopolystoma</taxon>
    </lineage>
</organism>
<feature type="region of interest" description="Disordered" evidence="1">
    <location>
        <begin position="138"/>
        <end position="188"/>
    </location>
</feature>
<gene>
    <name evidence="2" type="ORF">PXEA_LOCUS22875</name>
</gene>
<protein>
    <submittedName>
        <fullName evidence="2">Uncharacterized protein</fullName>
    </submittedName>
</protein>
<proteinExistence type="predicted"/>
<keyword evidence="3" id="KW-1185">Reference proteome</keyword>
<comment type="caution">
    <text evidence="2">The sequence shown here is derived from an EMBL/GenBank/DDBJ whole genome shotgun (WGS) entry which is preliminary data.</text>
</comment>
<evidence type="ECO:0000256" key="1">
    <source>
        <dbReference type="SAM" id="MobiDB-lite"/>
    </source>
</evidence>
<dbReference type="AlphaFoldDB" id="A0A448X6P4"/>
<dbReference type="Proteomes" id="UP000784294">
    <property type="component" value="Unassembled WGS sequence"/>
</dbReference>
<reference evidence="2" key="1">
    <citation type="submission" date="2018-11" db="EMBL/GenBank/DDBJ databases">
        <authorList>
            <consortium name="Pathogen Informatics"/>
        </authorList>
    </citation>
    <scope>NUCLEOTIDE SEQUENCE</scope>
</reference>
<accession>A0A448X6P4</accession>
<dbReference type="EMBL" id="CAAALY010103140">
    <property type="protein sequence ID" value="VEL29435.1"/>
    <property type="molecule type" value="Genomic_DNA"/>
</dbReference>
<evidence type="ECO:0000313" key="3">
    <source>
        <dbReference type="Proteomes" id="UP000784294"/>
    </source>
</evidence>